<reference evidence="3 4" key="1">
    <citation type="submission" date="2021-08" db="EMBL/GenBank/DDBJ databases">
        <authorList>
            <person name="Tuo L."/>
        </authorList>
    </citation>
    <scope>NUCLEOTIDE SEQUENCE [LARGE SCALE GENOMIC DNA]</scope>
    <source>
        <strain evidence="3 4">JCM 31229</strain>
    </source>
</reference>
<dbReference type="InterPro" id="IPR000873">
    <property type="entry name" value="AMP-dep_synth/lig_dom"/>
</dbReference>
<dbReference type="InterPro" id="IPR045851">
    <property type="entry name" value="AMP-bd_C_sf"/>
</dbReference>
<dbReference type="Proteomes" id="UP000706039">
    <property type="component" value="Unassembled WGS sequence"/>
</dbReference>
<comment type="caution">
    <text evidence="3">The sequence shown here is derived from an EMBL/GenBank/DDBJ whole genome shotgun (WGS) entry which is preliminary data.</text>
</comment>
<dbReference type="PANTHER" id="PTHR43767">
    <property type="entry name" value="LONG-CHAIN-FATTY-ACID--COA LIGASE"/>
    <property type="match status" value="1"/>
</dbReference>
<dbReference type="Pfam" id="PF00501">
    <property type="entry name" value="AMP-binding"/>
    <property type="match status" value="1"/>
</dbReference>
<dbReference type="Pfam" id="PF13193">
    <property type="entry name" value="AMP-binding_C"/>
    <property type="match status" value="1"/>
</dbReference>
<accession>A0ABS7PK28</accession>
<evidence type="ECO:0000313" key="3">
    <source>
        <dbReference type="EMBL" id="MBY8820847.1"/>
    </source>
</evidence>
<gene>
    <name evidence="3" type="ORF">K7G82_01000</name>
</gene>
<dbReference type="EMBL" id="JAINVV010000001">
    <property type="protein sequence ID" value="MBY8820847.1"/>
    <property type="molecule type" value="Genomic_DNA"/>
</dbReference>
<evidence type="ECO:0000259" key="2">
    <source>
        <dbReference type="Pfam" id="PF13193"/>
    </source>
</evidence>
<dbReference type="InterPro" id="IPR025110">
    <property type="entry name" value="AMP-bd_C"/>
</dbReference>
<dbReference type="Gene3D" id="3.40.50.12780">
    <property type="entry name" value="N-terminal domain of ligase-like"/>
    <property type="match status" value="1"/>
</dbReference>
<protein>
    <submittedName>
        <fullName evidence="3">Fatty acid--CoA ligase</fullName>
    </submittedName>
</protein>
<dbReference type="InterPro" id="IPR042099">
    <property type="entry name" value="ANL_N_sf"/>
</dbReference>
<dbReference type="CDD" id="cd17631">
    <property type="entry name" value="FACL_FadD13-like"/>
    <property type="match status" value="1"/>
</dbReference>
<proteinExistence type="predicted"/>
<dbReference type="SUPFAM" id="SSF56801">
    <property type="entry name" value="Acetyl-CoA synthetase-like"/>
    <property type="match status" value="1"/>
</dbReference>
<name>A0ABS7PK28_9SPHN</name>
<keyword evidence="3" id="KW-0436">Ligase</keyword>
<feature type="domain" description="AMP-binding enzyme C-terminal" evidence="2">
    <location>
        <begin position="430"/>
        <end position="505"/>
    </location>
</feature>
<dbReference type="GO" id="GO:0016874">
    <property type="term" value="F:ligase activity"/>
    <property type="evidence" value="ECO:0007669"/>
    <property type="project" value="UniProtKB-KW"/>
</dbReference>
<dbReference type="InterPro" id="IPR050237">
    <property type="entry name" value="ATP-dep_AMP-bd_enzyme"/>
</dbReference>
<evidence type="ECO:0000313" key="4">
    <source>
        <dbReference type="Proteomes" id="UP000706039"/>
    </source>
</evidence>
<sequence length="524" mass="56653">MTDRATETFGDVLRRHASERPKSVALRFGERVTDYATLDAQTNRIANALIAAGVEPGARVAYLGKNSDTAVALALGAGKAGAVLVPIIWRLSPDEIAWILSDCGARLLIVDAPMGDTACALATDDFTVISIGGARSDKSWHDFDTWRDAAPATPPPVKVDADDILIQIYTSGTTGRPKGAMLAHANVTRFRPVIDAEAIGWLTPDPDETAMLVMPFAHIAGVGTALLAIYAGQENIVLSEFDPGQVLDAIERHRLRRLFLVPAALQILLAHPRAETTDFSSLRYFSYGASPIPIELLKAGIARLGCQFVQVYGMTETWGAVTALAPEDHDPDRLHLMASAGRAMPGVELRILDPDGNALPPGMAGEVAIRSPSNMKGYWNRPDETARTLDAQGWIRTGDAGFLDDQGYLFIQDRIKDMIISGGENVYPAEVESALYGHPDIADVAVIGVPDPHWGEAVKAIVVPRPGTNPDADNIIAHARQRIARFKCPKSVDFIDALPRNPSGKILRRELRAPYWAGHARHVN</sequence>
<dbReference type="Gene3D" id="3.30.300.30">
    <property type="match status" value="1"/>
</dbReference>
<dbReference type="PANTHER" id="PTHR43767:SF1">
    <property type="entry name" value="NONRIBOSOMAL PEPTIDE SYNTHASE PES1 (EUROFUNG)-RELATED"/>
    <property type="match status" value="1"/>
</dbReference>
<keyword evidence="4" id="KW-1185">Reference proteome</keyword>
<dbReference type="RefSeq" id="WP_222987954.1">
    <property type="nucleotide sequence ID" value="NZ_JAINVV010000001.1"/>
</dbReference>
<dbReference type="NCBIfam" id="NF004837">
    <property type="entry name" value="PRK06187.1"/>
    <property type="match status" value="1"/>
</dbReference>
<feature type="domain" description="AMP-dependent synthetase/ligase" evidence="1">
    <location>
        <begin position="13"/>
        <end position="379"/>
    </location>
</feature>
<organism evidence="3 4">
    <name type="scientific">Sphingomonas colocasiae</name>
    <dbReference type="NCBI Taxonomy" id="1848973"/>
    <lineage>
        <taxon>Bacteria</taxon>
        <taxon>Pseudomonadati</taxon>
        <taxon>Pseudomonadota</taxon>
        <taxon>Alphaproteobacteria</taxon>
        <taxon>Sphingomonadales</taxon>
        <taxon>Sphingomonadaceae</taxon>
        <taxon>Sphingomonas</taxon>
    </lineage>
</organism>
<evidence type="ECO:0000259" key="1">
    <source>
        <dbReference type="Pfam" id="PF00501"/>
    </source>
</evidence>